<dbReference type="InterPro" id="IPR018392">
    <property type="entry name" value="LysM"/>
</dbReference>
<dbReference type="Proteomes" id="UP000800092">
    <property type="component" value="Unassembled WGS sequence"/>
</dbReference>
<dbReference type="CDD" id="cd00118">
    <property type="entry name" value="LysM"/>
    <property type="match status" value="1"/>
</dbReference>
<evidence type="ECO:0000313" key="3">
    <source>
        <dbReference type="EMBL" id="KAF2235596.1"/>
    </source>
</evidence>
<feature type="region of interest" description="Disordered" evidence="1">
    <location>
        <begin position="414"/>
        <end position="465"/>
    </location>
</feature>
<feature type="compositionally biased region" description="Low complexity" evidence="1">
    <location>
        <begin position="656"/>
        <end position="668"/>
    </location>
</feature>
<dbReference type="EMBL" id="ML991790">
    <property type="protein sequence ID" value="KAF2235596.1"/>
    <property type="molecule type" value="Genomic_DNA"/>
</dbReference>
<dbReference type="AlphaFoldDB" id="A0A6A6HBU1"/>
<evidence type="ECO:0000313" key="4">
    <source>
        <dbReference type="Proteomes" id="UP000800092"/>
    </source>
</evidence>
<feature type="compositionally biased region" description="Low complexity" evidence="1">
    <location>
        <begin position="675"/>
        <end position="686"/>
    </location>
</feature>
<feature type="compositionally biased region" description="Low complexity" evidence="1">
    <location>
        <begin position="318"/>
        <end position="328"/>
    </location>
</feature>
<feature type="region of interest" description="Disordered" evidence="1">
    <location>
        <begin position="1"/>
        <end position="120"/>
    </location>
</feature>
<evidence type="ECO:0000256" key="1">
    <source>
        <dbReference type="SAM" id="MobiDB-lite"/>
    </source>
</evidence>
<feature type="region of interest" description="Disordered" evidence="1">
    <location>
        <begin position="638"/>
        <end position="695"/>
    </location>
</feature>
<proteinExistence type="predicted"/>
<feature type="compositionally biased region" description="Low complexity" evidence="1">
    <location>
        <begin position="19"/>
        <end position="35"/>
    </location>
</feature>
<feature type="compositionally biased region" description="Low complexity" evidence="1">
    <location>
        <begin position="416"/>
        <end position="462"/>
    </location>
</feature>
<dbReference type="OrthoDB" id="2192830at2759"/>
<dbReference type="InterPro" id="IPR036779">
    <property type="entry name" value="LysM_dom_sf"/>
</dbReference>
<feature type="compositionally biased region" description="Polar residues" evidence="1">
    <location>
        <begin position="203"/>
        <end position="212"/>
    </location>
</feature>
<feature type="compositionally biased region" description="Polar residues" evidence="1">
    <location>
        <begin position="348"/>
        <end position="362"/>
    </location>
</feature>
<dbReference type="Pfam" id="PF01476">
    <property type="entry name" value="LysM"/>
    <property type="match status" value="1"/>
</dbReference>
<reference evidence="3" key="1">
    <citation type="journal article" date="2020" name="Stud. Mycol.">
        <title>101 Dothideomycetes genomes: a test case for predicting lifestyles and emergence of pathogens.</title>
        <authorList>
            <person name="Haridas S."/>
            <person name="Albert R."/>
            <person name="Binder M."/>
            <person name="Bloem J."/>
            <person name="Labutti K."/>
            <person name="Salamov A."/>
            <person name="Andreopoulos B."/>
            <person name="Baker S."/>
            <person name="Barry K."/>
            <person name="Bills G."/>
            <person name="Bluhm B."/>
            <person name="Cannon C."/>
            <person name="Castanera R."/>
            <person name="Culley D."/>
            <person name="Daum C."/>
            <person name="Ezra D."/>
            <person name="Gonzalez J."/>
            <person name="Henrissat B."/>
            <person name="Kuo A."/>
            <person name="Liang C."/>
            <person name="Lipzen A."/>
            <person name="Lutzoni F."/>
            <person name="Magnuson J."/>
            <person name="Mondo S."/>
            <person name="Nolan M."/>
            <person name="Ohm R."/>
            <person name="Pangilinan J."/>
            <person name="Park H.-J."/>
            <person name="Ramirez L."/>
            <person name="Alfaro M."/>
            <person name="Sun H."/>
            <person name="Tritt A."/>
            <person name="Yoshinaga Y."/>
            <person name="Zwiers L.-H."/>
            <person name="Turgeon B."/>
            <person name="Goodwin S."/>
            <person name="Spatafora J."/>
            <person name="Crous P."/>
            <person name="Grigoriev I."/>
        </authorList>
    </citation>
    <scope>NUCLEOTIDE SEQUENCE</scope>
    <source>
        <strain evidence="3">Tuck. ex Michener</strain>
    </source>
</reference>
<dbReference type="Gene3D" id="3.10.350.10">
    <property type="entry name" value="LysM domain"/>
    <property type="match status" value="1"/>
</dbReference>
<feature type="compositionally biased region" description="Polar residues" evidence="1">
    <location>
        <begin position="79"/>
        <end position="120"/>
    </location>
</feature>
<protein>
    <submittedName>
        <fullName evidence="3">Carbohydrate-binding module family 50 protein</fullName>
    </submittedName>
</protein>
<feature type="domain" description="LysM" evidence="2">
    <location>
        <begin position="246"/>
        <end position="289"/>
    </location>
</feature>
<organism evidence="3 4">
    <name type="scientific">Viridothelium virens</name>
    <name type="common">Speckled blister lichen</name>
    <name type="synonym">Trypethelium virens</name>
    <dbReference type="NCBI Taxonomy" id="1048519"/>
    <lineage>
        <taxon>Eukaryota</taxon>
        <taxon>Fungi</taxon>
        <taxon>Dikarya</taxon>
        <taxon>Ascomycota</taxon>
        <taxon>Pezizomycotina</taxon>
        <taxon>Dothideomycetes</taxon>
        <taxon>Dothideomycetes incertae sedis</taxon>
        <taxon>Trypetheliales</taxon>
        <taxon>Trypetheliaceae</taxon>
        <taxon>Viridothelium</taxon>
    </lineage>
</organism>
<accession>A0A6A6HBU1</accession>
<sequence length="695" mass="72342">MGQSCPCNPGYAHAHAKTSRSGTSTAAPSSSSLRPRTQRLISGLEDPAEFDLDETSAQSFNRDSPFHTPFGSRAPSPIPSANPSRSTSSRPAGRSKPSNNSRVLSPSSRNTSHDTLGSLSKAWGNSWSALQGLASDLLNPDAGTTIKDKTPSQRRRPPIPNRNATSAPNQWGVSTSDVNQIGVGSKAEREALVRARKRENLLQQAANGQIQSDALGRIKRRSSDDRTSSSAPPGENEDRDALVYLHHVNPQDTMAGITIRYNCQAAILRKANRMWHNDNPQVRKILVIPIDASGVKGKPVPAPQEEKAPDQEIPAVESSSLIDTSSSSELPNGWHSPPSRRRASSAAQDNTLTSSHPLSSASLEPPPWTHDSWVLLPNSDKPTEIARLPRRALGFFPPARRKSIVSSASDVDLPISFSRSSPRATPPTSLDLPRTSISPSSAPVSASVSTSTRPSRTPLARRGSSSSNAYYPPYILGGPGGVGSMGRNARVPGPAQDPLNKLFAPHLPNVAPPPNQQGLYFPHSAMDAAESDEAGGGVGGGGGGGGGAGFSGASASAYASGTSTPGLAYGAGLNLEAVGGKIEGWMRKMATRTAAAWEAGQGGSARTHGAVGGTGAGGLVAPGFGGAGTDLIEMNDAFEIGGGSDDEEQREREAQRVQAQRGRQQAVGSTSGRESGSAVRPRARSGAGAGKGKED</sequence>
<feature type="compositionally biased region" description="Polar residues" evidence="1">
    <location>
        <begin position="162"/>
        <end position="178"/>
    </location>
</feature>
<gene>
    <name evidence="3" type="ORF">EV356DRAFT_523100</name>
</gene>
<feature type="region of interest" description="Disordered" evidence="1">
    <location>
        <begin position="137"/>
        <end position="178"/>
    </location>
</feature>
<feature type="region of interest" description="Disordered" evidence="1">
    <location>
        <begin position="296"/>
        <end position="365"/>
    </location>
</feature>
<keyword evidence="4" id="KW-1185">Reference proteome</keyword>
<name>A0A6A6HBU1_VIRVR</name>
<evidence type="ECO:0000259" key="2">
    <source>
        <dbReference type="Pfam" id="PF01476"/>
    </source>
</evidence>
<feature type="region of interest" description="Disordered" evidence="1">
    <location>
        <begin position="203"/>
        <end position="238"/>
    </location>
</feature>